<evidence type="ECO:0000313" key="2">
    <source>
        <dbReference type="Proteomes" id="UP000677126"/>
    </source>
</evidence>
<dbReference type="RefSeq" id="WP_213503489.1">
    <property type="nucleotide sequence ID" value="NZ_CP054856.1"/>
</dbReference>
<evidence type="ECO:0008006" key="3">
    <source>
        <dbReference type="Google" id="ProtNLM"/>
    </source>
</evidence>
<dbReference type="EMBL" id="CP054856">
    <property type="protein sequence ID" value="QVM83602.1"/>
    <property type="molecule type" value="Genomic_DNA"/>
</dbReference>
<gene>
    <name evidence="1" type="ORF">HT578_07765</name>
</gene>
<sequence length="134" mass="15310">MKLGRIWGMVFSMGQCHKFQVMMFAVLLTGCSSQPTHCDSFVSENIWFAELEDRFPIKTSTSHETQERVDSSRFNFDCLNLRHPELVGELKYHETRKSRNGEEVFLFWPSAVTDTLVGFIPSEGGSRVVIVGML</sequence>
<keyword evidence="2" id="KW-1185">Reference proteome</keyword>
<reference evidence="1 2" key="1">
    <citation type="journal article" date="2021" name="Int. J. Syst. Evol. Microbiol.">
        <title>Novosphingobium decolorationis sp. nov., an aniline blue-decolourizing bacterium isolated from East Pacific sediment.</title>
        <authorList>
            <person name="Chen X."/>
            <person name="Dong B."/>
            <person name="Chen T."/>
            <person name="Ren N."/>
            <person name="Wang J."/>
            <person name="Xu Y."/>
            <person name="Yang J."/>
            <person name="Zhu S."/>
            <person name="Chen J."/>
        </authorList>
    </citation>
    <scope>NUCLEOTIDE SEQUENCE [LARGE SCALE GENOMIC DNA]</scope>
    <source>
        <strain evidence="1 2">502str22</strain>
    </source>
</reference>
<dbReference type="Proteomes" id="UP000677126">
    <property type="component" value="Chromosome"/>
</dbReference>
<protein>
    <recommendedName>
        <fullName evidence="3">Lipoprotein</fullName>
    </recommendedName>
</protein>
<accession>A0ABX8E3W1</accession>
<proteinExistence type="predicted"/>
<evidence type="ECO:0000313" key="1">
    <source>
        <dbReference type="EMBL" id="QVM83602.1"/>
    </source>
</evidence>
<organism evidence="1 2">
    <name type="scientific">Novosphingobium decolorationis</name>
    <dbReference type="NCBI Taxonomy" id="2698673"/>
    <lineage>
        <taxon>Bacteria</taxon>
        <taxon>Pseudomonadati</taxon>
        <taxon>Pseudomonadota</taxon>
        <taxon>Alphaproteobacteria</taxon>
        <taxon>Sphingomonadales</taxon>
        <taxon>Sphingomonadaceae</taxon>
        <taxon>Novosphingobium</taxon>
    </lineage>
</organism>
<dbReference type="PROSITE" id="PS51257">
    <property type="entry name" value="PROKAR_LIPOPROTEIN"/>
    <property type="match status" value="1"/>
</dbReference>
<name>A0ABX8E3W1_9SPHN</name>